<sequence>MASFLLGIPNSLPDDLKSPDSKKKKIPIVAVYVAGAAFAITTGLTVLIIPYVRQAAKLQNRIQFLSHRSQAVLDARLRIPRAALPALSSNHPSQSHTSARSSSNPPPSFSSIQSTPISISETNTSNHQAEDPSLLQSRSFNASEEKSLYGGSLTPEDGEAGSHEPVSGLLGFQALTIATALVFGSAGLGAFVVAKLMGVKDMTEFSSKMRESLNLSMPSLISSVNQPGRSVDGFDGQAIDEWVAKLEKEDEENEGRSV</sequence>
<organism evidence="3">
    <name type="scientific">Kwoniella pini CBS 10737</name>
    <dbReference type="NCBI Taxonomy" id="1296096"/>
    <lineage>
        <taxon>Eukaryota</taxon>
        <taxon>Fungi</taxon>
        <taxon>Dikarya</taxon>
        <taxon>Basidiomycota</taxon>
        <taxon>Agaricomycotina</taxon>
        <taxon>Tremellomycetes</taxon>
        <taxon>Tremellales</taxon>
        <taxon>Cryptococcaceae</taxon>
        <taxon>Kwoniella</taxon>
    </lineage>
</organism>
<protein>
    <recommendedName>
        <fullName evidence="6">Transmembrane protein 242</fullName>
    </recommendedName>
</protein>
<keyword evidence="2" id="KW-0812">Transmembrane</keyword>
<dbReference type="EMBL" id="KI894012">
    <property type="protein sequence ID" value="OCF48889.1"/>
    <property type="molecule type" value="Genomic_DNA"/>
</dbReference>
<dbReference type="Proteomes" id="UP000094020">
    <property type="component" value="Chromosome 8"/>
</dbReference>
<keyword evidence="2" id="KW-1133">Transmembrane helix</keyword>
<feature type="region of interest" description="Disordered" evidence="1">
    <location>
        <begin position="86"/>
        <end position="132"/>
    </location>
</feature>
<dbReference type="OrthoDB" id="5346979at2759"/>
<feature type="compositionally biased region" description="Polar residues" evidence="1">
    <location>
        <begin position="88"/>
        <end position="97"/>
    </location>
</feature>
<reference evidence="3" key="3">
    <citation type="submission" date="2016-07" db="EMBL/GenBank/DDBJ databases">
        <title>Evolution of pathogenesis and genome organization in the Tremellales.</title>
        <authorList>
            <person name="Cuomo C."/>
            <person name="Litvintseva A."/>
            <person name="Heitman J."/>
            <person name="Chen Y."/>
            <person name="Sun S."/>
            <person name="Springer D."/>
            <person name="Dromer F."/>
            <person name="Young S."/>
            <person name="Zeng Q."/>
            <person name="Chapman S."/>
            <person name="Gujja S."/>
            <person name="Saif S."/>
            <person name="Birren B."/>
        </authorList>
    </citation>
    <scope>NUCLEOTIDE SEQUENCE</scope>
    <source>
        <strain evidence="3">CBS 10737</strain>
    </source>
</reference>
<reference evidence="4" key="2">
    <citation type="submission" date="2013-07" db="EMBL/GenBank/DDBJ databases">
        <authorList>
            <consortium name="The Broad Institute Genome Sequencing Platform"/>
            <person name="Cuomo C."/>
            <person name="Litvintseva A."/>
            <person name="Chen Y."/>
            <person name="Heitman J."/>
            <person name="Sun S."/>
            <person name="Springer D."/>
            <person name="Dromer F."/>
            <person name="Young S.K."/>
            <person name="Zeng Q."/>
            <person name="Gargeya S."/>
            <person name="Fitzgerald M."/>
            <person name="Abouelleil A."/>
            <person name="Alvarado L."/>
            <person name="Berlin A.M."/>
            <person name="Chapman S.B."/>
            <person name="Dewar J."/>
            <person name="Goldberg J."/>
            <person name="Griggs A."/>
            <person name="Gujja S."/>
            <person name="Hansen M."/>
            <person name="Howarth C."/>
            <person name="Imamovic A."/>
            <person name="Larimer J."/>
            <person name="McCowan C."/>
            <person name="Murphy C."/>
            <person name="Pearson M."/>
            <person name="Priest M."/>
            <person name="Roberts A."/>
            <person name="Saif S."/>
            <person name="Shea T."/>
            <person name="Sykes S."/>
            <person name="Wortman J."/>
            <person name="Nusbaum C."/>
            <person name="Birren B."/>
        </authorList>
    </citation>
    <scope>NUCLEOTIDE SEQUENCE</scope>
    <source>
        <strain evidence="4">CBS 10737</strain>
    </source>
</reference>
<proteinExistence type="predicted"/>
<dbReference type="RefSeq" id="XP_019010108.1">
    <property type="nucleotide sequence ID" value="XM_019156306.1"/>
</dbReference>
<reference evidence="3" key="1">
    <citation type="submission" date="2013-07" db="EMBL/GenBank/DDBJ databases">
        <title>The Genome Sequence of Cryptococcus pinus CBS10737.</title>
        <authorList>
            <consortium name="The Broad Institute Genome Sequencing Platform"/>
            <person name="Cuomo C."/>
            <person name="Litvintseva A."/>
            <person name="Chen Y."/>
            <person name="Heitman J."/>
            <person name="Sun S."/>
            <person name="Springer D."/>
            <person name="Dromer F."/>
            <person name="Young S.K."/>
            <person name="Zeng Q."/>
            <person name="Gargeya S."/>
            <person name="Fitzgerald M."/>
            <person name="Abouelleil A."/>
            <person name="Alvarado L."/>
            <person name="Berlin A.M."/>
            <person name="Chapman S.B."/>
            <person name="Dewar J."/>
            <person name="Goldberg J."/>
            <person name="Griggs A."/>
            <person name="Gujja S."/>
            <person name="Hansen M."/>
            <person name="Howarth C."/>
            <person name="Imamovic A."/>
            <person name="Larimer J."/>
            <person name="McCowan C."/>
            <person name="Murphy C."/>
            <person name="Pearson M."/>
            <person name="Priest M."/>
            <person name="Roberts A."/>
            <person name="Saif S."/>
            <person name="Shea T."/>
            <person name="Sykes S."/>
            <person name="Wortman J."/>
            <person name="Nusbaum C."/>
            <person name="Birren B."/>
        </authorList>
    </citation>
    <scope>NUCLEOTIDE SEQUENCE [LARGE SCALE GENOMIC DNA]</scope>
    <source>
        <strain evidence="3">CBS 10737</strain>
    </source>
</reference>
<evidence type="ECO:0000313" key="4">
    <source>
        <dbReference type="EMBL" id="WWC71797.1"/>
    </source>
</evidence>
<evidence type="ECO:0000313" key="3">
    <source>
        <dbReference type="EMBL" id="OCF48889.1"/>
    </source>
</evidence>
<feature type="compositionally biased region" description="Low complexity" evidence="1">
    <location>
        <begin position="98"/>
        <end position="114"/>
    </location>
</feature>
<dbReference type="GeneID" id="30172945"/>
<dbReference type="EMBL" id="CP144526">
    <property type="protein sequence ID" value="WWC71797.1"/>
    <property type="molecule type" value="Genomic_DNA"/>
</dbReference>
<evidence type="ECO:0000313" key="5">
    <source>
        <dbReference type="Proteomes" id="UP000094020"/>
    </source>
</evidence>
<gene>
    <name evidence="3" type="ORF">I206_04576</name>
    <name evidence="4" type="ORF">I206_105756</name>
</gene>
<feature type="transmembrane region" description="Helical" evidence="2">
    <location>
        <begin position="172"/>
        <end position="194"/>
    </location>
</feature>
<evidence type="ECO:0000256" key="2">
    <source>
        <dbReference type="SAM" id="Phobius"/>
    </source>
</evidence>
<dbReference type="AlphaFoldDB" id="A0A1B9I023"/>
<reference evidence="4" key="4">
    <citation type="submission" date="2024-02" db="EMBL/GenBank/DDBJ databases">
        <title>Comparative genomics of Cryptococcus and Kwoniella reveals pathogenesis evolution and contrasting modes of karyotype evolution via chromosome fusion or intercentromeric recombination.</title>
        <authorList>
            <person name="Coelho M.A."/>
            <person name="David-Palma M."/>
            <person name="Shea T."/>
            <person name="Bowers K."/>
            <person name="McGinley-Smith S."/>
            <person name="Mohammad A.W."/>
            <person name="Gnirke A."/>
            <person name="Yurkov A.M."/>
            <person name="Nowrousian M."/>
            <person name="Sun S."/>
            <person name="Cuomo C.A."/>
            <person name="Heitman J."/>
        </authorList>
    </citation>
    <scope>NUCLEOTIDE SEQUENCE</scope>
    <source>
        <strain evidence="4">CBS 10737</strain>
    </source>
</reference>
<evidence type="ECO:0008006" key="6">
    <source>
        <dbReference type="Google" id="ProtNLM"/>
    </source>
</evidence>
<feature type="transmembrane region" description="Helical" evidence="2">
    <location>
        <begin position="26"/>
        <end position="52"/>
    </location>
</feature>
<accession>A0A1B9I023</accession>
<keyword evidence="5" id="KW-1185">Reference proteome</keyword>
<feature type="compositionally biased region" description="Polar residues" evidence="1">
    <location>
        <begin position="115"/>
        <end position="127"/>
    </location>
</feature>
<evidence type="ECO:0000256" key="1">
    <source>
        <dbReference type="SAM" id="MobiDB-lite"/>
    </source>
</evidence>
<dbReference type="KEGG" id="kpin:30172945"/>
<name>A0A1B9I023_9TREE</name>
<keyword evidence="2" id="KW-0472">Membrane</keyword>